<feature type="transmembrane region" description="Helical" evidence="5">
    <location>
        <begin position="253"/>
        <end position="272"/>
    </location>
</feature>
<feature type="transmembrane region" description="Helical" evidence="5">
    <location>
        <begin position="59"/>
        <end position="77"/>
    </location>
</feature>
<dbReference type="PROSITE" id="PS00217">
    <property type="entry name" value="SUGAR_TRANSPORT_2"/>
    <property type="match status" value="1"/>
</dbReference>
<evidence type="ECO:0000256" key="2">
    <source>
        <dbReference type="ARBA" id="ARBA00022692"/>
    </source>
</evidence>
<proteinExistence type="predicted"/>
<dbReference type="GO" id="GO:0046943">
    <property type="term" value="F:carboxylic acid transmembrane transporter activity"/>
    <property type="evidence" value="ECO:0007669"/>
    <property type="project" value="TreeGrafter"/>
</dbReference>
<feature type="domain" description="Major facilitator superfamily (MFS) profile" evidence="6">
    <location>
        <begin position="23"/>
        <end position="436"/>
    </location>
</feature>
<dbReference type="HOGENOM" id="CLU_001265_46_4_4"/>
<dbReference type="PANTHER" id="PTHR23508:SF10">
    <property type="entry name" value="CARBOXYLIC ACID TRANSPORTER PROTEIN HOMOLOG"/>
    <property type="match status" value="1"/>
</dbReference>
<dbReference type="PANTHER" id="PTHR23508">
    <property type="entry name" value="CARBOXYLIC ACID TRANSPORTER PROTEIN HOMOLOG"/>
    <property type="match status" value="1"/>
</dbReference>
<protein>
    <submittedName>
        <fullName evidence="7">4-hydroxybenzoate transporter</fullName>
    </submittedName>
</protein>
<feature type="transmembrane region" description="Helical" evidence="5">
    <location>
        <begin position="89"/>
        <end position="107"/>
    </location>
</feature>
<dbReference type="CDD" id="cd17365">
    <property type="entry name" value="MFS_PcaK_like"/>
    <property type="match status" value="1"/>
</dbReference>
<feature type="transmembrane region" description="Helical" evidence="5">
    <location>
        <begin position="284"/>
        <end position="307"/>
    </location>
</feature>
<evidence type="ECO:0000256" key="1">
    <source>
        <dbReference type="ARBA" id="ARBA00004141"/>
    </source>
</evidence>
<name>G4CR88_9NEIS</name>
<dbReference type="Proteomes" id="UP000005336">
    <property type="component" value="Unassembled WGS sequence"/>
</dbReference>
<feature type="transmembrane region" description="Helical" evidence="5">
    <location>
        <begin position="147"/>
        <end position="171"/>
    </location>
</feature>
<evidence type="ECO:0000259" key="6">
    <source>
        <dbReference type="PROSITE" id="PS50850"/>
    </source>
</evidence>
<dbReference type="PATRIC" id="fig|1030841.3.peg.1583"/>
<feature type="transmembrane region" description="Helical" evidence="5">
    <location>
        <begin position="177"/>
        <end position="197"/>
    </location>
</feature>
<feature type="transmembrane region" description="Helical" evidence="5">
    <location>
        <begin position="344"/>
        <end position="366"/>
    </location>
</feature>
<dbReference type="GO" id="GO:0005886">
    <property type="term" value="C:plasma membrane"/>
    <property type="evidence" value="ECO:0007669"/>
    <property type="project" value="TreeGrafter"/>
</dbReference>
<dbReference type="InterPro" id="IPR020846">
    <property type="entry name" value="MFS_dom"/>
</dbReference>
<dbReference type="InterPro" id="IPR011701">
    <property type="entry name" value="MFS"/>
</dbReference>
<dbReference type="EMBL" id="AGAZ01000058">
    <property type="protein sequence ID" value="EGZ45501.1"/>
    <property type="molecule type" value="Genomic_DNA"/>
</dbReference>
<keyword evidence="8" id="KW-1185">Reference proteome</keyword>
<feature type="transmembrane region" description="Helical" evidence="5">
    <location>
        <begin position="411"/>
        <end position="428"/>
    </location>
</feature>
<feature type="transmembrane region" description="Helical" evidence="5">
    <location>
        <begin position="319"/>
        <end position="338"/>
    </location>
</feature>
<dbReference type="AlphaFoldDB" id="G4CR88"/>
<evidence type="ECO:0000313" key="8">
    <source>
        <dbReference type="Proteomes" id="UP000005336"/>
    </source>
</evidence>
<evidence type="ECO:0000256" key="3">
    <source>
        <dbReference type="ARBA" id="ARBA00022989"/>
    </source>
</evidence>
<evidence type="ECO:0000313" key="7">
    <source>
        <dbReference type="EMBL" id="EGZ45501.1"/>
    </source>
</evidence>
<organism evidence="7 8">
    <name type="scientific">Neisseria wadsworthii 9715</name>
    <dbReference type="NCBI Taxonomy" id="1030841"/>
    <lineage>
        <taxon>Bacteria</taxon>
        <taxon>Pseudomonadati</taxon>
        <taxon>Pseudomonadota</taxon>
        <taxon>Betaproteobacteria</taxon>
        <taxon>Neisseriales</taxon>
        <taxon>Neisseriaceae</taxon>
        <taxon>Neisseria</taxon>
    </lineage>
</organism>
<dbReference type="SUPFAM" id="SSF103473">
    <property type="entry name" value="MFS general substrate transporter"/>
    <property type="match status" value="1"/>
</dbReference>
<keyword evidence="4 5" id="KW-0472">Membrane</keyword>
<sequence length="437" mass="47407">MSQQPYLSEIIDNRPLGKRQYWILVICGILMVLDGFDVQSVSYAAPAILQDWQIEKSELGAVFGSGLFGLLIGSLVFSYFSDKFGRRPILLWSTLFFALCMTATAFVENVTQLVVLRFITGLGLGAIMPNAMALCGEITPKHQRISVMMMISCGFTIGAMLGGFLAAFLIPRFGWESVFLVGGVLPFLLLGVMIKYMPESLQYLALRNPQDPRVRRVLGEFYPGQPLPDSVQTAKAQGSMPVKALFEHGRHTFTLTIWVISLMNMIALYFLSSWMPTLAKQTGMSLETAVLVGATLQLGGTIGTVLMGRIIDRQGFYKVLIPCFAVSALSIAVLGSTVGSIGVFFAVVFVIGFTVIGGQPAINAMAANYYPTEYRTTGVGWSLGVGRIGSVIGPVLGGWLVQAGNLSPQQLFYFVAVPSVVIIAFLFLQKMLGIAKA</sequence>
<feature type="transmembrane region" description="Helical" evidence="5">
    <location>
        <begin position="113"/>
        <end position="135"/>
    </location>
</feature>
<feature type="transmembrane region" description="Helical" evidence="5">
    <location>
        <begin position="378"/>
        <end position="399"/>
    </location>
</feature>
<dbReference type="InterPro" id="IPR036259">
    <property type="entry name" value="MFS_trans_sf"/>
</dbReference>
<gene>
    <name evidence="7" type="primary">pcaK</name>
    <name evidence="7" type="ORF">HMPREF9370_1598</name>
</gene>
<keyword evidence="2 5" id="KW-0812">Transmembrane</keyword>
<dbReference type="STRING" id="1030841.HMPREF9370_1598"/>
<accession>G4CR88</accession>
<dbReference type="InterPro" id="IPR005829">
    <property type="entry name" value="Sugar_transporter_CS"/>
</dbReference>
<keyword evidence="3 5" id="KW-1133">Transmembrane helix</keyword>
<feature type="transmembrane region" description="Helical" evidence="5">
    <location>
        <begin position="21"/>
        <end position="39"/>
    </location>
</feature>
<comment type="subcellular location">
    <subcellularLocation>
        <location evidence="1">Membrane</location>
        <topology evidence="1">Multi-pass membrane protein</topology>
    </subcellularLocation>
</comment>
<dbReference type="PROSITE" id="PS50850">
    <property type="entry name" value="MFS"/>
    <property type="match status" value="1"/>
</dbReference>
<evidence type="ECO:0000256" key="4">
    <source>
        <dbReference type="ARBA" id="ARBA00023136"/>
    </source>
</evidence>
<comment type="caution">
    <text evidence="7">The sequence shown here is derived from an EMBL/GenBank/DDBJ whole genome shotgun (WGS) entry which is preliminary data.</text>
</comment>
<evidence type="ECO:0000256" key="5">
    <source>
        <dbReference type="SAM" id="Phobius"/>
    </source>
</evidence>
<dbReference type="Pfam" id="PF07690">
    <property type="entry name" value="MFS_1"/>
    <property type="match status" value="1"/>
</dbReference>
<dbReference type="RefSeq" id="WP_009116739.1">
    <property type="nucleotide sequence ID" value="NZ_JH165159.1"/>
</dbReference>
<reference evidence="7 8" key="1">
    <citation type="submission" date="2011-06" db="EMBL/GenBank/DDBJ databases">
        <authorList>
            <person name="Muzny D."/>
            <person name="Qin X."/>
            <person name="Deng J."/>
            <person name="Jiang H."/>
            <person name="Liu Y."/>
            <person name="Qu J."/>
            <person name="Song X.-Z."/>
            <person name="Zhang L."/>
            <person name="Thornton R."/>
            <person name="Coyle M."/>
            <person name="Francisco L."/>
            <person name="Jackson L."/>
            <person name="Javaid M."/>
            <person name="Korchina V."/>
            <person name="Kovar C."/>
            <person name="Mata R."/>
            <person name="Mathew T."/>
            <person name="Ngo R."/>
            <person name="Nguyen L."/>
            <person name="Nguyen N."/>
            <person name="Okwuonu G."/>
            <person name="Ongeri F."/>
            <person name="Pham C."/>
            <person name="Simmons D."/>
            <person name="Wilczek-Boney K."/>
            <person name="Hale W."/>
            <person name="Jakkamsetti A."/>
            <person name="Pham P."/>
            <person name="Ruth R."/>
            <person name="San Lucas F."/>
            <person name="Warren J."/>
            <person name="Zhang J."/>
            <person name="Zhao Z."/>
            <person name="Zhou C."/>
            <person name="Zhu D."/>
            <person name="Lee S."/>
            <person name="Bess C."/>
            <person name="Blankenburg K."/>
            <person name="Forbes L."/>
            <person name="Fu Q."/>
            <person name="Gubbala S."/>
            <person name="Hirani K."/>
            <person name="Jayaseelan J.C."/>
            <person name="Lara F."/>
            <person name="Munidasa M."/>
            <person name="Palculict T."/>
            <person name="Patil S."/>
            <person name="Pu L.-L."/>
            <person name="Saada N."/>
            <person name="Tang L."/>
            <person name="Weissenberger G."/>
            <person name="Zhu Y."/>
            <person name="Hemphill L."/>
            <person name="Shang Y."/>
            <person name="Youmans B."/>
            <person name="Ayvaz T."/>
            <person name="Ross M."/>
            <person name="Santibanez J."/>
            <person name="Aqrawi P."/>
            <person name="Gross S."/>
            <person name="Joshi V."/>
            <person name="Fowler G."/>
            <person name="Nazareth L."/>
            <person name="Reid J."/>
            <person name="Worley K."/>
            <person name="Petrosino J."/>
            <person name="Highlander S."/>
            <person name="Gibbs R."/>
        </authorList>
    </citation>
    <scope>NUCLEOTIDE SEQUENCE [LARGE SCALE GENOMIC DNA]</scope>
    <source>
        <strain evidence="7 8">9715</strain>
    </source>
</reference>
<dbReference type="Gene3D" id="1.20.1250.20">
    <property type="entry name" value="MFS general substrate transporter like domains"/>
    <property type="match status" value="1"/>
</dbReference>